<sequence length="138" mass="16117">MKFNKGKHRVLHLGKNNPMHQYRLGVDLLGSSTEEKDLGVLVNNKLKKRRLRGDLISTYKYLKGGCLEEGARLFSLVPSNRTRGNGHRLKHRKFHLNMRKNFTLRVTEHWNRLPREVVESSSLEIFKTRLDVILCNLV</sequence>
<keyword evidence="2" id="KW-1185">Reference proteome</keyword>
<evidence type="ECO:0000313" key="1">
    <source>
        <dbReference type="EMBL" id="GAB0208406.1"/>
    </source>
</evidence>
<protein>
    <submittedName>
        <fullName evidence="1">Translation initiation factor IF-2-like</fullName>
    </submittedName>
</protein>
<gene>
    <name evidence="1" type="ORF">GRJ2_003306300</name>
</gene>
<evidence type="ECO:0000313" key="2">
    <source>
        <dbReference type="Proteomes" id="UP001623348"/>
    </source>
</evidence>
<comment type="caution">
    <text evidence="1">The sequence shown here is derived from an EMBL/GenBank/DDBJ whole genome shotgun (WGS) entry which is preliminary data.</text>
</comment>
<dbReference type="Proteomes" id="UP001623348">
    <property type="component" value="Unassembled WGS sequence"/>
</dbReference>
<organism evidence="1 2">
    <name type="scientific">Grus japonensis</name>
    <name type="common">Japanese crane</name>
    <name type="synonym">Red-crowned crane</name>
    <dbReference type="NCBI Taxonomy" id="30415"/>
    <lineage>
        <taxon>Eukaryota</taxon>
        <taxon>Metazoa</taxon>
        <taxon>Chordata</taxon>
        <taxon>Craniata</taxon>
        <taxon>Vertebrata</taxon>
        <taxon>Euteleostomi</taxon>
        <taxon>Archelosauria</taxon>
        <taxon>Archosauria</taxon>
        <taxon>Dinosauria</taxon>
        <taxon>Saurischia</taxon>
        <taxon>Theropoda</taxon>
        <taxon>Coelurosauria</taxon>
        <taxon>Aves</taxon>
        <taxon>Neognathae</taxon>
        <taxon>Neoaves</taxon>
        <taxon>Gruiformes</taxon>
        <taxon>Gruidae</taxon>
        <taxon>Grus</taxon>
    </lineage>
</organism>
<dbReference type="AlphaFoldDB" id="A0ABC9YES2"/>
<accession>A0ABC9YES2</accession>
<reference evidence="1 2" key="1">
    <citation type="submission" date="2024-06" db="EMBL/GenBank/DDBJ databases">
        <title>The draft genome of Grus japonensis, version 3.</title>
        <authorList>
            <person name="Nabeshima K."/>
            <person name="Suzuki S."/>
            <person name="Onuma M."/>
        </authorList>
    </citation>
    <scope>NUCLEOTIDE SEQUENCE [LARGE SCALE GENOMIC DNA]</scope>
    <source>
        <strain evidence="1 2">451A</strain>
    </source>
</reference>
<dbReference type="EMBL" id="BAAFJT010000259">
    <property type="protein sequence ID" value="GAB0208406.1"/>
    <property type="molecule type" value="Genomic_DNA"/>
</dbReference>
<name>A0ABC9YES2_GRUJA</name>
<proteinExistence type="predicted"/>